<dbReference type="PRINTS" id="PR00364">
    <property type="entry name" value="DISEASERSIST"/>
</dbReference>
<dbReference type="GO" id="GO:0000160">
    <property type="term" value="P:phosphorelay signal transduction system"/>
    <property type="evidence" value="ECO:0007669"/>
    <property type="project" value="InterPro"/>
</dbReference>
<comment type="similarity">
    <text evidence="1">Belongs to the AfsR/DnrI/RedD regulatory family.</text>
</comment>
<dbReference type="PANTHER" id="PTHR47691:SF3">
    <property type="entry name" value="HTH-TYPE TRANSCRIPTIONAL REGULATOR RV0890C-RELATED"/>
    <property type="match status" value="1"/>
</dbReference>
<dbReference type="GO" id="GO:0016887">
    <property type="term" value="F:ATP hydrolysis activity"/>
    <property type="evidence" value="ECO:0007669"/>
    <property type="project" value="InterPro"/>
</dbReference>
<dbReference type="InterPro" id="IPR036388">
    <property type="entry name" value="WH-like_DNA-bd_sf"/>
</dbReference>
<dbReference type="InterPro" id="IPR001867">
    <property type="entry name" value="OmpR/PhoB-type_DNA-bd"/>
</dbReference>
<evidence type="ECO:0000313" key="5">
    <source>
        <dbReference type="EMBL" id="TWJ11831.1"/>
    </source>
</evidence>
<evidence type="ECO:0000256" key="1">
    <source>
        <dbReference type="ARBA" id="ARBA00005820"/>
    </source>
</evidence>
<protein>
    <submittedName>
        <fullName evidence="5">Putative ATPase</fullName>
    </submittedName>
</protein>
<evidence type="ECO:0000256" key="2">
    <source>
        <dbReference type="ARBA" id="ARBA00023125"/>
    </source>
</evidence>
<keyword evidence="6" id="KW-1185">Reference proteome</keyword>
<name>A0A562V1V1_9ACTN</name>
<evidence type="ECO:0000259" key="4">
    <source>
        <dbReference type="PROSITE" id="PS51755"/>
    </source>
</evidence>
<evidence type="ECO:0000313" key="6">
    <source>
        <dbReference type="Proteomes" id="UP000321617"/>
    </source>
</evidence>
<keyword evidence="2 3" id="KW-0238">DNA-binding</keyword>
<sequence>MRVAVLGDTRIAGPDGAWRAVGGPGVRALLALLAMDAGVPVAPERLIDLLYGPDAPGNAVAALQSQVSRLRREVKPLGGDVEFGPAGYRLTVPPEHVDAVEFDALAVRGRAALASGDDVTAARLLGEALELWRGPALADVGDARFAAGRAARLADRRLGAECDRVEAWLRLGRYTDAADRMRDVTAEHPLHERSWGLLIRALHGGGRTADALTAYRELRTNLAERLGSDPSPALVDLHRAVLRGELPSGAETPVNRTGLPAQLTSFVGRDAELETVSSMLERERLVTLTGPGGTGKTRLAIEAVNRYPRDSCFVDLTPLTEPEQLPVAVIQALGVRDTFSLRNGPRWDPSEATMALSAALADRDLLLVLDNAEHVVEAVADLVNRLLTGLPRLRVLVTSREALAVTGETLCPVPGLEMPPPGADVTVAGESGTVRLFAERAAAVSPGFRITPDNLDPVVRICRALDGLPLAIELAAARTRSMSPADIVRRLGEERFGLLSRGSRTAAPRHQTLRAVVAWSWDLLEEPERRLARRFTVFSGGADVAAVSAVCDESEPEAWDLLTTLVDKSFLEHHDGRYRMLETIHRFCAERLEAAGEAGRFRDRHVAYFLGLAEEADPLLRGRDQLRWAERLRRESGNLGAAIATVTATRDAARSLRLVSALTWYWWTTGQRGQGATYCRRLLRWLPVGSPPGLRDEYLLCLLNALALEAPDPALQSHVAGVGPVIDIEAGVWPGNPVVMVMWSMLVGPPQGVAVDDLGRRLTVYQEAGADSWALAVTHLGMAYACMYGGSLDEAEREFDIARAEFEAVGDRWGHGNALAGLATVAARRGAVDRFRELIDGAVRLMEQMGAVEERAELSCDVAELLLRTGEYPAAAELFGEAERLTRDHASVEGRVRAKRGLGEIARVSGDLDAAERLLGEALDASLEGWFFTGLARANVLVAWGRTALDRGDPVVARSRHRRAWRLMADRRVDQPGLADVVLGVAACDLAEDRPRRAAALLAVAGRLHSMPETRDVERERLEQRVRAALSPEEFEAATARGRDLDQAELDEWITADG</sequence>
<dbReference type="InterPro" id="IPR016032">
    <property type="entry name" value="Sig_transdc_resp-reg_C-effctor"/>
</dbReference>
<dbReference type="Pfam" id="PF03704">
    <property type="entry name" value="BTAD"/>
    <property type="match status" value="1"/>
</dbReference>
<proteinExistence type="inferred from homology"/>
<reference evidence="5 6" key="1">
    <citation type="journal article" date="2013" name="Stand. Genomic Sci.">
        <title>Genomic Encyclopedia of Type Strains, Phase I: The one thousand microbial genomes (KMG-I) project.</title>
        <authorList>
            <person name="Kyrpides N.C."/>
            <person name="Woyke T."/>
            <person name="Eisen J.A."/>
            <person name="Garrity G."/>
            <person name="Lilburn T.G."/>
            <person name="Beck B.J."/>
            <person name="Whitman W.B."/>
            <person name="Hugenholtz P."/>
            <person name="Klenk H.P."/>
        </authorList>
    </citation>
    <scope>NUCLEOTIDE SEQUENCE [LARGE SCALE GENOMIC DNA]</scope>
    <source>
        <strain evidence="5 6">DSM 45044</strain>
    </source>
</reference>
<dbReference type="AlphaFoldDB" id="A0A562V1V1"/>
<dbReference type="InterPro" id="IPR058852">
    <property type="entry name" value="HTH_77"/>
</dbReference>
<dbReference type="Pfam" id="PF25872">
    <property type="entry name" value="HTH_77"/>
    <property type="match status" value="1"/>
</dbReference>
<dbReference type="PANTHER" id="PTHR47691">
    <property type="entry name" value="REGULATOR-RELATED"/>
    <property type="match status" value="1"/>
</dbReference>
<dbReference type="SMART" id="SM01043">
    <property type="entry name" value="BTAD"/>
    <property type="match status" value="1"/>
</dbReference>
<dbReference type="SUPFAM" id="SSF48452">
    <property type="entry name" value="TPR-like"/>
    <property type="match status" value="2"/>
</dbReference>
<feature type="domain" description="OmpR/PhoB-type" evidence="4">
    <location>
        <begin position="1"/>
        <end position="101"/>
    </location>
</feature>
<comment type="caution">
    <text evidence="5">The sequence shown here is derived from an EMBL/GenBank/DDBJ whole genome shotgun (WGS) entry which is preliminary data.</text>
</comment>
<dbReference type="EMBL" id="VLLL01000006">
    <property type="protein sequence ID" value="TWJ11831.1"/>
    <property type="molecule type" value="Genomic_DNA"/>
</dbReference>
<dbReference type="Proteomes" id="UP000321617">
    <property type="component" value="Unassembled WGS sequence"/>
</dbReference>
<gene>
    <name evidence="5" type="ORF">LX16_2568</name>
</gene>
<dbReference type="GO" id="GO:0006355">
    <property type="term" value="P:regulation of DNA-templated transcription"/>
    <property type="evidence" value="ECO:0007669"/>
    <property type="project" value="InterPro"/>
</dbReference>
<dbReference type="Gene3D" id="3.40.50.300">
    <property type="entry name" value="P-loop containing nucleotide triphosphate hydrolases"/>
    <property type="match status" value="1"/>
</dbReference>
<dbReference type="RefSeq" id="WP_147138463.1">
    <property type="nucleotide sequence ID" value="NZ_BAABIJ010000002.1"/>
</dbReference>
<dbReference type="Gene3D" id="1.25.40.10">
    <property type="entry name" value="Tetratricopeptide repeat domain"/>
    <property type="match status" value="3"/>
</dbReference>
<feature type="DNA-binding region" description="OmpR/PhoB-type" evidence="3">
    <location>
        <begin position="1"/>
        <end position="101"/>
    </location>
</feature>
<dbReference type="InterPro" id="IPR011990">
    <property type="entry name" value="TPR-like_helical_dom_sf"/>
</dbReference>
<dbReference type="GO" id="GO:0003677">
    <property type="term" value="F:DNA binding"/>
    <property type="evidence" value="ECO:0007669"/>
    <property type="project" value="UniProtKB-UniRule"/>
</dbReference>
<evidence type="ECO:0000256" key="3">
    <source>
        <dbReference type="PROSITE-ProRule" id="PRU01091"/>
    </source>
</evidence>
<dbReference type="InterPro" id="IPR027417">
    <property type="entry name" value="P-loop_NTPase"/>
</dbReference>
<accession>A0A562V1V1</accession>
<dbReference type="Gene3D" id="1.10.10.10">
    <property type="entry name" value="Winged helix-like DNA-binding domain superfamily/Winged helix DNA-binding domain"/>
    <property type="match status" value="1"/>
</dbReference>
<dbReference type="Pfam" id="PF13401">
    <property type="entry name" value="AAA_22"/>
    <property type="match status" value="1"/>
</dbReference>
<organism evidence="5 6">
    <name type="scientific">Stackebrandtia albiflava</name>
    <dbReference type="NCBI Taxonomy" id="406432"/>
    <lineage>
        <taxon>Bacteria</taxon>
        <taxon>Bacillati</taxon>
        <taxon>Actinomycetota</taxon>
        <taxon>Actinomycetes</taxon>
        <taxon>Glycomycetales</taxon>
        <taxon>Glycomycetaceae</taxon>
        <taxon>Stackebrandtia</taxon>
    </lineage>
</organism>
<dbReference type="SUPFAM" id="SSF46894">
    <property type="entry name" value="C-terminal effector domain of the bipartite response regulators"/>
    <property type="match status" value="1"/>
</dbReference>
<dbReference type="InterPro" id="IPR049945">
    <property type="entry name" value="AAA_22"/>
</dbReference>
<dbReference type="InterPro" id="IPR005158">
    <property type="entry name" value="BTAD"/>
</dbReference>
<dbReference type="CDD" id="cd15831">
    <property type="entry name" value="BTAD"/>
    <property type="match status" value="1"/>
</dbReference>
<dbReference type="SUPFAM" id="SSF52540">
    <property type="entry name" value="P-loop containing nucleoside triphosphate hydrolases"/>
    <property type="match status" value="1"/>
</dbReference>
<dbReference type="PROSITE" id="PS51755">
    <property type="entry name" value="OMPR_PHOB"/>
    <property type="match status" value="1"/>
</dbReference>